<keyword evidence="4 9" id="KW-0067">ATP-binding</keyword>
<dbReference type="Gene3D" id="1.20.1560.10">
    <property type="entry name" value="ABC transporter type 1, transmembrane domain"/>
    <property type="match status" value="1"/>
</dbReference>
<keyword evidence="3" id="KW-0547">Nucleotide-binding</keyword>
<evidence type="ECO:0000313" key="9">
    <source>
        <dbReference type="EMBL" id="RVX46391.1"/>
    </source>
</evidence>
<evidence type="ECO:0000256" key="5">
    <source>
        <dbReference type="ARBA" id="ARBA00022989"/>
    </source>
</evidence>
<organism evidence="9 10">
    <name type="scientific">Nonomuraea polychroma</name>
    <dbReference type="NCBI Taxonomy" id="46176"/>
    <lineage>
        <taxon>Bacteria</taxon>
        <taxon>Bacillati</taxon>
        <taxon>Actinomycetota</taxon>
        <taxon>Actinomycetes</taxon>
        <taxon>Streptosporangiales</taxon>
        <taxon>Streptosporangiaceae</taxon>
        <taxon>Nonomuraea</taxon>
    </lineage>
</organism>
<dbReference type="EMBL" id="SAUN01000001">
    <property type="protein sequence ID" value="RVX46391.1"/>
    <property type="molecule type" value="Genomic_DNA"/>
</dbReference>
<dbReference type="GO" id="GO:0016887">
    <property type="term" value="F:ATP hydrolysis activity"/>
    <property type="evidence" value="ECO:0007669"/>
    <property type="project" value="InterPro"/>
</dbReference>
<keyword evidence="5 7" id="KW-1133">Transmembrane helix</keyword>
<dbReference type="InterPro" id="IPR003593">
    <property type="entry name" value="AAA+_ATPase"/>
</dbReference>
<dbReference type="SUPFAM" id="SSF90123">
    <property type="entry name" value="ABC transporter transmembrane region"/>
    <property type="match status" value="1"/>
</dbReference>
<comment type="caution">
    <text evidence="9">The sequence shown here is derived from an EMBL/GenBank/DDBJ whole genome shotgun (WGS) entry which is preliminary data.</text>
</comment>
<evidence type="ECO:0000259" key="8">
    <source>
        <dbReference type="PROSITE" id="PS50893"/>
    </source>
</evidence>
<dbReference type="InterPro" id="IPR003439">
    <property type="entry name" value="ABC_transporter-like_ATP-bd"/>
</dbReference>
<evidence type="ECO:0000256" key="2">
    <source>
        <dbReference type="ARBA" id="ARBA00022692"/>
    </source>
</evidence>
<comment type="subcellular location">
    <subcellularLocation>
        <location evidence="1">Cell membrane</location>
        <topology evidence="1">Multi-pass membrane protein</topology>
    </subcellularLocation>
</comment>
<protein>
    <submittedName>
        <fullName evidence="9">ATP-binding cassette subfamily B protein</fullName>
    </submittedName>
</protein>
<dbReference type="PANTHER" id="PTHR24221">
    <property type="entry name" value="ATP-BINDING CASSETTE SUB-FAMILY B"/>
    <property type="match status" value="1"/>
</dbReference>
<dbReference type="GO" id="GO:0005524">
    <property type="term" value="F:ATP binding"/>
    <property type="evidence" value="ECO:0007669"/>
    <property type="project" value="UniProtKB-KW"/>
</dbReference>
<proteinExistence type="predicted"/>
<accession>A0A438ML67</accession>
<keyword evidence="10" id="KW-1185">Reference proteome</keyword>
<dbReference type="AlphaFoldDB" id="A0A438ML67"/>
<dbReference type="Proteomes" id="UP000284824">
    <property type="component" value="Unassembled WGS sequence"/>
</dbReference>
<keyword evidence="6 7" id="KW-0472">Membrane</keyword>
<dbReference type="InterPro" id="IPR036640">
    <property type="entry name" value="ABC1_TM_sf"/>
</dbReference>
<dbReference type="InterPro" id="IPR027417">
    <property type="entry name" value="P-loop_NTPase"/>
</dbReference>
<feature type="transmembrane region" description="Helical" evidence="7">
    <location>
        <begin position="253"/>
        <end position="272"/>
    </location>
</feature>
<evidence type="ECO:0000256" key="7">
    <source>
        <dbReference type="SAM" id="Phobius"/>
    </source>
</evidence>
<evidence type="ECO:0000256" key="3">
    <source>
        <dbReference type="ARBA" id="ARBA00022741"/>
    </source>
</evidence>
<dbReference type="PROSITE" id="PS00211">
    <property type="entry name" value="ABC_TRANSPORTER_1"/>
    <property type="match status" value="1"/>
</dbReference>
<name>A0A438ML67_9ACTN</name>
<dbReference type="GO" id="GO:0005886">
    <property type="term" value="C:plasma membrane"/>
    <property type="evidence" value="ECO:0007669"/>
    <property type="project" value="UniProtKB-SubCell"/>
</dbReference>
<dbReference type="PANTHER" id="PTHR24221:SF654">
    <property type="entry name" value="ATP-BINDING CASSETTE SUB-FAMILY B MEMBER 6"/>
    <property type="match status" value="1"/>
</dbReference>
<dbReference type="PROSITE" id="PS50893">
    <property type="entry name" value="ABC_TRANSPORTER_2"/>
    <property type="match status" value="1"/>
</dbReference>
<evidence type="ECO:0000256" key="4">
    <source>
        <dbReference type="ARBA" id="ARBA00022840"/>
    </source>
</evidence>
<dbReference type="GO" id="GO:0034040">
    <property type="term" value="F:ATPase-coupled lipid transmembrane transporter activity"/>
    <property type="evidence" value="ECO:0007669"/>
    <property type="project" value="TreeGrafter"/>
</dbReference>
<feature type="domain" description="ABC transporter" evidence="8">
    <location>
        <begin position="335"/>
        <end position="563"/>
    </location>
</feature>
<dbReference type="SUPFAM" id="SSF52540">
    <property type="entry name" value="P-loop containing nucleoside triphosphate hydrolases"/>
    <property type="match status" value="1"/>
</dbReference>
<feature type="transmembrane region" description="Helical" evidence="7">
    <location>
        <begin position="20"/>
        <end position="48"/>
    </location>
</feature>
<gene>
    <name evidence="9" type="ORF">EDD27_9268</name>
</gene>
<evidence type="ECO:0000313" key="10">
    <source>
        <dbReference type="Proteomes" id="UP000284824"/>
    </source>
</evidence>
<feature type="transmembrane region" description="Helical" evidence="7">
    <location>
        <begin position="60"/>
        <end position="80"/>
    </location>
</feature>
<dbReference type="Gene3D" id="3.40.50.300">
    <property type="entry name" value="P-loop containing nucleotide triphosphate hydrolases"/>
    <property type="match status" value="1"/>
</dbReference>
<dbReference type="InterPro" id="IPR017871">
    <property type="entry name" value="ABC_transporter-like_CS"/>
</dbReference>
<sequence>MGMLVRVVQDRLRLLQLLSASHAAVLGTISVCLAALPTLLAVVSGWLITRMAAGEARAALGALAALLVVEGIAVAAMEAFRQVAATRVDGAIRRRLRATAAASRGIAHLEDPAYADDLSRASNLGGWQHLSAGAAAVAQVVLMSRTTGAVLAAGVLALYSPLTAVALLAAALTVRSIVRRQLLRLHEVVYIQARPWRQTDYWSEVSAGGEAGKEVRVFGLAAWAVRRRTAQARHLASVIWQTRREILIHQRMAFLLSFGAVLLAFLLLGLAVQQGRMTQGDLVTCLVASFAVLGITAIGMEEYEIETGLGAVRAMDSLAARTPPQPVPPEPGAGVRLENVSFAYPTTGKILDGLNLRIEPGEVLAIVGDNGAGKTTMIKLMAGLYEPDEGRVISDPSRMAVMFQDFNRYPLTVADNVAMGAPERRDDREGIERALQRAGWNAGSLPHGIETVVSREVHDGVDLSGGQWQRLALARIFFAVGHGRNLIILDEPTAHLDVRAEADFNRDVVSGVEGATIVLISHRLSTVRQADRIVVMRGGSILEEGDHDALMAANGHYARMFELQASRFVENG</sequence>
<evidence type="ECO:0000256" key="1">
    <source>
        <dbReference type="ARBA" id="ARBA00004651"/>
    </source>
</evidence>
<reference evidence="9 10" key="1">
    <citation type="submission" date="2019-01" db="EMBL/GenBank/DDBJ databases">
        <title>Sequencing the genomes of 1000 actinobacteria strains.</title>
        <authorList>
            <person name="Klenk H.-P."/>
        </authorList>
    </citation>
    <scope>NUCLEOTIDE SEQUENCE [LARGE SCALE GENOMIC DNA]</scope>
    <source>
        <strain evidence="9 10">DSM 43925</strain>
    </source>
</reference>
<evidence type="ECO:0000256" key="6">
    <source>
        <dbReference type="ARBA" id="ARBA00023136"/>
    </source>
</evidence>
<dbReference type="InterPro" id="IPR039421">
    <property type="entry name" value="Type_1_exporter"/>
</dbReference>
<feature type="transmembrane region" description="Helical" evidence="7">
    <location>
        <begin position="149"/>
        <end position="174"/>
    </location>
</feature>
<dbReference type="SMART" id="SM00382">
    <property type="entry name" value="AAA"/>
    <property type="match status" value="1"/>
</dbReference>
<keyword evidence="2 7" id="KW-0812">Transmembrane</keyword>
<dbReference type="Pfam" id="PF00005">
    <property type="entry name" value="ABC_tran"/>
    <property type="match status" value="1"/>
</dbReference>